<gene>
    <name evidence="3" type="ORF">KP79_PYT08647</name>
</gene>
<feature type="transmembrane region" description="Helical" evidence="1">
    <location>
        <begin position="37"/>
        <end position="56"/>
    </location>
</feature>
<feature type="transmembrane region" description="Helical" evidence="1">
    <location>
        <begin position="187"/>
        <end position="205"/>
    </location>
</feature>
<proteinExistence type="predicted"/>
<evidence type="ECO:0000313" key="4">
    <source>
        <dbReference type="Proteomes" id="UP000242188"/>
    </source>
</evidence>
<dbReference type="Proteomes" id="UP000242188">
    <property type="component" value="Unassembled WGS sequence"/>
</dbReference>
<evidence type="ECO:0000256" key="1">
    <source>
        <dbReference type="SAM" id="Phobius"/>
    </source>
</evidence>
<comment type="caution">
    <text evidence="3">The sequence shown here is derived from an EMBL/GenBank/DDBJ whole genome shotgun (WGS) entry which is preliminary data.</text>
</comment>
<dbReference type="InterPro" id="IPR038050">
    <property type="entry name" value="Neuro_actylchol_rec"/>
</dbReference>
<dbReference type="InterPro" id="IPR006029">
    <property type="entry name" value="Neurotrans-gated_channel_TM"/>
</dbReference>
<feature type="transmembrane region" description="Helical" evidence="1">
    <location>
        <begin position="7"/>
        <end position="31"/>
    </location>
</feature>
<keyword evidence="1" id="KW-0472">Membrane</keyword>
<name>A0A210R0D0_MIZYE</name>
<dbReference type="GO" id="GO:0006811">
    <property type="term" value="P:monoatomic ion transport"/>
    <property type="evidence" value="ECO:0007669"/>
    <property type="project" value="InterPro"/>
</dbReference>
<sequence length="209" mass="23691">MRRRPLNFIASVVTPIIMLALVNPFVFIIPFNSGERTSYSITVLLAFTVYMTVVSDRMPASSDPICQLSFYLLLMLAISVLIVIINIFQIRTYEKEDSKESIPQWLRSVVLFLRKNYRPRQVGPTDQNKVSYDSEQIVDLEKQNTLHLDPVGADDQMLETSLEGNKTASAQQEAITWYTVAKATDKLYFTAFLVITVVSSLGYFLSVTT</sequence>
<feature type="domain" description="Neurotransmitter-gated ion-channel transmembrane" evidence="2">
    <location>
        <begin position="13"/>
        <end position="136"/>
    </location>
</feature>
<evidence type="ECO:0000259" key="2">
    <source>
        <dbReference type="Pfam" id="PF02932"/>
    </source>
</evidence>
<keyword evidence="4" id="KW-1185">Reference proteome</keyword>
<dbReference type="SUPFAM" id="SSF90112">
    <property type="entry name" value="Neurotransmitter-gated ion-channel transmembrane pore"/>
    <property type="match status" value="1"/>
</dbReference>
<dbReference type="EMBL" id="NEDP02001046">
    <property type="protein sequence ID" value="OWF54434.1"/>
    <property type="molecule type" value="Genomic_DNA"/>
</dbReference>
<keyword evidence="1" id="KW-1133">Transmembrane helix</keyword>
<dbReference type="CDD" id="cd19051">
    <property type="entry name" value="LGIC_TM_cation"/>
    <property type="match status" value="1"/>
</dbReference>
<keyword evidence="1" id="KW-0812">Transmembrane</keyword>
<dbReference type="STRING" id="6573.A0A210R0D0"/>
<dbReference type="AlphaFoldDB" id="A0A210R0D0"/>
<dbReference type="OrthoDB" id="6153170at2759"/>
<dbReference type="GO" id="GO:0016020">
    <property type="term" value="C:membrane"/>
    <property type="evidence" value="ECO:0007669"/>
    <property type="project" value="InterPro"/>
</dbReference>
<keyword evidence="3" id="KW-0675">Receptor</keyword>
<dbReference type="InterPro" id="IPR036719">
    <property type="entry name" value="Neuro-gated_channel_TM_sf"/>
</dbReference>
<dbReference type="Gene3D" id="1.20.58.390">
    <property type="entry name" value="Neurotransmitter-gated ion-channel transmembrane domain"/>
    <property type="match status" value="1"/>
</dbReference>
<organism evidence="3 4">
    <name type="scientific">Mizuhopecten yessoensis</name>
    <name type="common">Japanese scallop</name>
    <name type="synonym">Patinopecten yessoensis</name>
    <dbReference type="NCBI Taxonomy" id="6573"/>
    <lineage>
        <taxon>Eukaryota</taxon>
        <taxon>Metazoa</taxon>
        <taxon>Spiralia</taxon>
        <taxon>Lophotrochozoa</taxon>
        <taxon>Mollusca</taxon>
        <taxon>Bivalvia</taxon>
        <taxon>Autobranchia</taxon>
        <taxon>Pteriomorphia</taxon>
        <taxon>Pectinida</taxon>
        <taxon>Pectinoidea</taxon>
        <taxon>Pectinidae</taxon>
        <taxon>Mizuhopecten</taxon>
    </lineage>
</organism>
<evidence type="ECO:0000313" key="3">
    <source>
        <dbReference type="EMBL" id="OWF54434.1"/>
    </source>
</evidence>
<feature type="transmembrane region" description="Helical" evidence="1">
    <location>
        <begin position="68"/>
        <end position="88"/>
    </location>
</feature>
<accession>A0A210R0D0</accession>
<protein>
    <submittedName>
        <fullName evidence="3">Acetylcholine receptor subunit alpha</fullName>
    </submittedName>
</protein>
<dbReference type="Pfam" id="PF02932">
    <property type="entry name" value="Neur_chan_memb"/>
    <property type="match status" value="1"/>
</dbReference>
<reference evidence="3 4" key="1">
    <citation type="journal article" date="2017" name="Nat. Ecol. Evol.">
        <title>Scallop genome provides insights into evolution of bilaterian karyotype and development.</title>
        <authorList>
            <person name="Wang S."/>
            <person name="Zhang J."/>
            <person name="Jiao W."/>
            <person name="Li J."/>
            <person name="Xun X."/>
            <person name="Sun Y."/>
            <person name="Guo X."/>
            <person name="Huan P."/>
            <person name="Dong B."/>
            <person name="Zhang L."/>
            <person name="Hu X."/>
            <person name="Sun X."/>
            <person name="Wang J."/>
            <person name="Zhao C."/>
            <person name="Wang Y."/>
            <person name="Wang D."/>
            <person name="Huang X."/>
            <person name="Wang R."/>
            <person name="Lv J."/>
            <person name="Li Y."/>
            <person name="Zhang Z."/>
            <person name="Liu B."/>
            <person name="Lu W."/>
            <person name="Hui Y."/>
            <person name="Liang J."/>
            <person name="Zhou Z."/>
            <person name="Hou R."/>
            <person name="Li X."/>
            <person name="Liu Y."/>
            <person name="Li H."/>
            <person name="Ning X."/>
            <person name="Lin Y."/>
            <person name="Zhao L."/>
            <person name="Xing Q."/>
            <person name="Dou J."/>
            <person name="Li Y."/>
            <person name="Mao J."/>
            <person name="Guo H."/>
            <person name="Dou H."/>
            <person name="Li T."/>
            <person name="Mu C."/>
            <person name="Jiang W."/>
            <person name="Fu Q."/>
            <person name="Fu X."/>
            <person name="Miao Y."/>
            <person name="Liu J."/>
            <person name="Yu Q."/>
            <person name="Li R."/>
            <person name="Liao H."/>
            <person name="Li X."/>
            <person name="Kong Y."/>
            <person name="Jiang Z."/>
            <person name="Chourrout D."/>
            <person name="Li R."/>
            <person name="Bao Z."/>
        </authorList>
    </citation>
    <scope>NUCLEOTIDE SEQUENCE [LARGE SCALE GENOMIC DNA]</scope>
    <source>
        <strain evidence="3 4">PY_sf001</strain>
    </source>
</reference>